<keyword evidence="3" id="KW-1185">Reference proteome</keyword>
<name>A0A9P8T6W6_9ASCO</name>
<dbReference type="EMBL" id="JAEUBF010001377">
    <property type="protein sequence ID" value="KAH3667864.1"/>
    <property type="molecule type" value="Genomic_DNA"/>
</dbReference>
<dbReference type="GO" id="GO:0006120">
    <property type="term" value="P:mitochondrial electron transport, NADH to ubiquinone"/>
    <property type="evidence" value="ECO:0007669"/>
    <property type="project" value="TreeGrafter"/>
</dbReference>
<dbReference type="Pfam" id="PF10276">
    <property type="entry name" value="zf-CHCC"/>
    <property type="match status" value="1"/>
</dbReference>
<evidence type="ECO:0000313" key="3">
    <source>
        <dbReference type="Proteomes" id="UP000769528"/>
    </source>
</evidence>
<dbReference type="Proteomes" id="UP000769528">
    <property type="component" value="Unassembled WGS sequence"/>
</dbReference>
<dbReference type="PANTHER" id="PTHR13156:SF0">
    <property type="entry name" value="NADH DEHYDROGENASE [UBIQUINONE] IRON-SULFUR PROTEIN 6, MITOCHONDRIAL"/>
    <property type="match status" value="1"/>
</dbReference>
<reference evidence="2" key="2">
    <citation type="submission" date="2021-01" db="EMBL/GenBank/DDBJ databases">
        <authorList>
            <person name="Schikora-Tamarit M.A."/>
        </authorList>
    </citation>
    <scope>NUCLEOTIDE SEQUENCE</scope>
    <source>
        <strain evidence="2">CBS6341</strain>
    </source>
</reference>
<protein>
    <recommendedName>
        <fullName evidence="1">Zinc finger CHCC-type domain-containing protein</fullName>
    </recommendedName>
</protein>
<dbReference type="PANTHER" id="PTHR13156">
    <property type="entry name" value="NADH-UBIQUINONE OXIDOREDUCTASE 13 KD-A SUBUNIT"/>
    <property type="match status" value="1"/>
</dbReference>
<evidence type="ECO:0000313" key="2">
    <source>
        <dbReference type="EMBL" id="KAH3667864.1"/>
    </source>
</evidence>
<reference evidence="2" key="1">
    <citation type="journal article" date="2021" name="Open Biol.">
        <title>Shared evolutionary footprints suggest mitochondrial oxidative damage underlies multiple complex I losses in fungi.</title>
        <authorList>
            <person name="Schikora-Tamarit M.A."/>
            <person name="Marcet-Houben M."/>
            <person name="Nosek J."/>
            <person name="Gabaldon T."/>
        </authorList>
    </citation>
    <scope>NUCLEOTIDE SEQUENCE</scope>
    <source>
        <strain evidence="2">CBS6341</strain>
    </source>
</reference>
<sequence>MFRNMNIKRYQSTSVPIKSIVQQSPNRLIPWSKSQASRSSVLNHAKFSQRDLTKQPNPPAAIELIAKEPIRFVNDRIAVCQGNKSINQGHPKIYINLDNLETSKTCGYCGLRYQQIDEEKE</sequence>
<dbReference type="OrthoDB" id="307899at2759"/>
<dbReference type="AlphaFoldDB" id="A0A9P8T6W6"/>
<feature type="domain" description="Zinc finger CHCC-type" evidence="1">
    <location>
        <begin position="76"/>
        <end position="113"/>
    </location>
</feature>
<accession>A0A9P8T6W6</accession>
<dbReference type="Gene3D" id="2.60.260.40">
    <property type="entry name" value="q5lls5 like domains"/>
    <property type="match status" value="1"/>
</dbReference>
<evidence type="ECO:0000259" key="1">
    <source>
        <dbReference type="Pfam" id="PF10276"/>
    </source>
</evidence>
<comment type="caution">
    <text evidence="2">The sequence shown here is derived from an EMBL/GenBank/DDBJ whole genome shotgun (WGS) entry which is preliminary data.</text>
</comment>
<organism evidence="2 3">
    <name type="scientific">Wickerhamomyces mucosus</name>
    <dbReference type="NCBI Taxonomy" id="1378264"/>
    <lineage>
        <taxon>Eukaryota</taxon>
        <taxon>Fungi</taxon>
        <taxon>Dikarya</taxon>
        <taxon>Ascomycota</taxon>
        <taxon>Saccharomycotina</taxon>
        <taxon>Saccharomycetes</taxon>
        <taxon>Phaffomycetales</taxon>
        <taxon>Wickerhamomycetaceae</taxon>
        <taxon>Wickerhamomyces</taxon>
    </lineage>
</organism>
<proteinExistence type="predicted"/>
<dbReference type="InterPro" id="IPR019401">
    <property type="entry name" value="Znf_CHCC"/>
</dbReference>
<dbReference type="GO" id="GO:0005739">
    <property type="term" value="C:mitochondrion"/>
    <property type="evidence" value="ECO:0007669"/>
    <property type="project" value="GOC"/>
</dbReference>
<gene>
    <name evidence="2" type="ORF">WICMUC_005264</name>
</gene>